<dbReference type="InterPro" id="IPR044663">
    <property type="entry name" value="CAD1/NSL1-like"/>
</dbReference>
<evidence type="ECO:0000313" key="3">
    <source>
        <dbReference type="Proteomes" id="UP000501690"/>
    </source>
</evidence>
<organism evidence="2 3">
    <name type="scientific">Vigna unguiculata</name>
    <name type="common">Cowpea</name>
    <dbReference type="NCBI Taxonomy" id="3917"/>
    <lineage>
        <taxon>Eukaryota</taxon>
        <taxon>Viridiplantae</taxon>
        <taxon>Streptophyta</taxon>
        <taxon>Embryophyta</taxon>
        <taxon>Tracheophyta</taxon>
        <taxon>Spermatophyta</taxon>
        <taxon>Magnoliopsida</taxon>
        <taxon>eudicotyledons</taxon>
        <taxon>Gunneridae</taxon>
        <taxon>Pentapetalae</taxon>
        <taxon>rosids</taxon>
        <taxon>fabids</taxon>
        <taxon>Fabales</taxon>
        <taxon>Fabaceae</taxon>
        <taxon>Papilionoideae</taxon>
        <taxon>50 kb inversion clade</taxon>
        <taxon>NPAAA clade</taxon>
        <taxon>indigoferoid/millettioid clade</taxon>
        <taxon>Phaseoleae</taxon>
        <taxon>Vigna</taxon>
    </lineage>
</organism>
<protein>
    <recommendedName>
        <fullName evidence="1">MACPF domain-containing protein</fullName>
    </recommendedName>
</protein>
<reference evidence="2 3" key="1">
    <citation type="submission" date="2019-04" db="EMBL/GenBank/DDBJ databases">
        <title>An improved genome assembly and genetic linkage map for asparagus bean, Vigna unguiculata ssp. sesquipedialis.</title>
        <authorList>
            <person name="Xia Q."/>
            <person name="Zhang R."/>
            <person name="Dong Y."/>
        </authorList>
    </citation>
    <scope>NUCLEOTIDE SEQUENCE [LARGE SCALE GENOMIC DNA]</scope>
    <source>
        <tissue evidence="2">Leaf</tissue>
    </source>
</reference>
<dbReference type="AlphaFoldDB" id="A0A4D6LAD2"/>
<dbReference type="PANTHER" id="PTHR33199">
    <property type="entry name" value="MACPF DOMAIN-CONTAINING PROTEIN CAD1"/>
    <property type="match status" value="1"/>
</dbReference>
<accession>A0A4D6LAD2</accession>
<dbReference type="GO" id="GO:0009626">
    <property type="term" value="P:plant-type hypersensitive response"/>
    <property type="evidence" value="ECO:0007669"/>
    <property type="project" value="TreeGrafter"/>
</dbReference>
<dbReference type="PROSITE" id="PS51412">
    <property type="entry name" value="MACPF_2"/>
    <property type="match status" value="1"/>
</dbReference>
<feature type="domain" description="MACPF" evidence="1">
    <location>
        <begin position="1"/>
        <end position="322"/>
    </location>
</feature>
<dbReference type="Pfam" id="PF01823">
    <property type="entry name" value="MACPF"/>
    <property type="match status" value="1"/>
</dbReference>
<evidence type="ECO:0000313" key="2">
    <source>
        <dbReference type="EMBL" id="QCD85380.1"/>
    </source>
</evidence>
<gene>
    <name evidence="2" type="ORF">DEO72_LG2g5740</name>
</gene>
<dbReference type="Proteomes" id="UP000501690">
    <property type="component" value="Linkage Group LG2"/>
</dbReference>
<dbReference type="GO" id="GO:0005886">
    <property type="term" value="C:plasma membrane"/>
    <property type="evidence" value="ECO:0007669"/>
    <property type="project" value="TreeGrafter"/>
</dbReference>
<dbReference type="PANTHER" id="PTHR33199:SF4">
    <property type="entry name" value="OS02G0736300 PROTEIN"/>
    <property type="match status" value="1"/>
</dbReference>
<sequence length="821" mass="90296">MGEGIAERALNCLGKGFDLTSDFRLKFCKGEERLVLLNETEKRVLTVPGFGPIRDVSGDIKCDKGDCTRYQSDILTFNQMSELFNQKSSIPGRIPSGYFNTVFGFDESSWATDAANTKCLGIDGYFIKLFSVHIDRYPLLLSHQVLEAVPSSWDPPALARFIEKFGTHILVGLSIGGKDLVLVKQDVSSSLEASELKRHLDELGNQLFTGTCSFLPRSKDQKYKVPQAFDVFGPQIVAFNSSTSVCAKDGISVICAKRGGDTQVRDHSEWLHTVPKKPDAVDFSFIPITSLLKGLPGKGFLSHAINLYLRYKPPMSDLPYFLDYQAHKLWAPVHNDLPLCPATNRTTSSPSLSFNLIGPKLYVNTSKVTVGKRPITGMRLFLEGMKCNRLAIHVQHLLNTPIMLKDKIQESSIWSEEISDERFFEAINGKKFSHVCTAPVKYDPRWSSDKDVAFIVTGAQLHVKKHESRSVLHLRLLFSQVSNCVVVKSNWTQGSSGLSQRSGIFSLISTSISGKEEKKPVVVLDSSVFPTGPPVPVQTQKLLKFVDASQLCKGPQDSPGHWLVTGARLVLDKGAQLHVKKHESRSVLHLRLLFSQVSNCVVVKSNWTQGSSGLSQRSGIFSLISTSISGKEEKKPVVVLDSSVFPTGPPVPVQTQKLLKFVDASQLCKGPQDSPGHWLVTGARLVLDKGAQLHVKKHESRSVLHLRLLFSQVSNCVVVKSNWTQGSSGLSQRSGIFSLISTSISGKEEKKPVVVLDSSVFPTGPPVPVQTQKLLKFVDASQLCKGPQDSPGHWLVTGARLVLDKGKICLWAKFSLLNTGS</sequence>
<keyword evidence="3" id="KW-1185">Reference proteome</keyword>
<dbReference type="GO" id="GO:2000031">
    <property type="term" value="P:regulation of salicylic acid mediated signaling pathway"/>
    <property type="evidence" value="ECO:0007669"/>
    <property type="project" value="InterPro"/>
</dbReference>
<evidence type="ECO:0000259" key="1">
    <source>
        <dbReference type="PROSITE" id="PS51412"/>
    </source>
</evidence>
<proteinExistence type="predicted"/>
<dbReference type="EMBL" id="CP039346">
    <property type="protein sequence ID" value="QCD85380.1"/>
    <property type="molecule type" value="Genomic_DNA"/>
</dbReference>
<name>A0A4D6LAD2_VIGUN</name>
<dbReference type="InterPro" id="IPR020864">
    <property type="entry name" value="MACPF"/>
</dbReference>
<dbReference type="SMART" id="SM00457">
    <property type="entry name" value="MACPF"/>
    <property type="match status" value="1"/>
</dbReference>